<name>A0AB34PQR5_CANAX</name>
<sequence length="107" mass="12072">MWIYVCTLVLSTHLISATKKCAISGTTSRIALLCTHCLLNKLFIVASKVFLEPHKHTKAKSTAANSEQCFVASIINFRNRIHRLVSFFFSLTQPPFKVSPHPRTNEI</sequence>
<dbReference type="AlphaFoldDB" id="A0AB34PQR5"/>
<feature type="chain" id="PRO_5044268904" description="Secreted protein" evidence="1">
    <location>
        <begin position="18"/>
        <end position="107"/>
    </location>
</feature>
<organism evidence="2 3">
    <name type="scientific">Candida albicans P78048</name>
    <dbReference type="NCBI Taxonomy" id="1094989"/>
    <lineage>
        <taxon>Eukaryota</taxon>
        <taxon>Fungi</taxon>
        <taxon>Dikarya</taxon>
        <taxon>Ascomycota</taxon>
        <taxon>Saccharomycotina</taxon>
        <taxon>Pichiomycetes</taxon>
        <taxon>Debaryomycetaceae</taxon>
        <taxon>Candida/Lodderomyces clade</taxon>
        <taxon>Candida</taxon>
    </lineage>
</organism>
<accession>A0AB34PQR5</accession>
<evidence type="ECO:0008006" key="4">
    <source>
        <dbReference type="Google" id="ProtNLM"/>
    </source>
</evidence>
<keyword evidence="1" id="KW-0732">Signal</keyword>
<reference evidence="2 3" key="1">
    <citation type="submission" date="2013-12" db="EMBL/GenBank/DDBJ databases">
        <title>The Genome Sequence of Candida albicans P78048.</title>
        <authorList>
            <consortium name="The Broad Institute Genome Sequencing Platform"/>
            <consortium name="The Broad Institute Genome Sequencing Center for Infectious Disease"/>
            <person name="Cuomo C."/>
            <person name="Bennett R."/>
            <person name="Hirakawa M."/>
            <person name="Noverr M."/>
            <person name="Mitchell A."/>
            <person name="Young S.K."/>
            <person name="Zeng Q."/>
            <person name="Gargeya S."/>
            <person name="Fitzgerald M."/>
            <person name="Abouelleil A."/>
            <person name="Alvarado L."/>
            <person name="Berlin A.M."/>
            <person name="Chapman S.B."/>
            <person name="Dewar J."/>
            <person name="Goldberg J."/>
            <person name="Griggs A."/>
            <person name="Gujja S."/>
            <person name="Hansen M."/>
            <person name="Howarth C."/>
            <person name="Imamovic A."/>
            <person name="Larimer J."/>
            <person name="McCowan C."/>
            <person name="Murphy C."/>
            <person name="Pearson M."/>
            <person name="Priest M."/>
            <person name="Roberts A."/>
            <person name="Saif S."/>
            <person name="Shea T."/>
            <person name="Sykes S."/>
            <person name="Wortman J."/>
            <person name="Nusbaum C."/>
            <person name="Birren B."/>
        </authorList>
    </citation>
    <scope>NUCLEOTIDE SEQUENCE [LARGE SCALE GENOMIC DNA]</scope>
    <source>
        <strain evidence="2 3">P78048</strain>
    </source>
</reference>
<evidence type="ECO:0000313" key="2">
    <source>
        <dbReference type="EMBL" id="KGR08445.1"/>
    </source>
</evidence>
<proteinExistence type="predicted"/>
<dbReference type="EMBL" id="AJIX01000028">
    <property type="protein sequence ID" value="KGR08445.1"/>
    <property type="molecule type" value="Genomic_DNA"/>
</dbReference>
<evidence type="ECO:0000256" key="1">
    <source>
        <dbReference type="SAM" id="SignalP"/>
    </source>
</evidence>
<evidence type="ECO:0000313" key="3">
    <source>
        <dbReference type="Proteomes" id="UP000030161"/>
    </source>
</evidence>
<comment type="caution">
    <text evidence="2">The sequence shown here is derived from an EMBL/GenBank/DDBJ whole genome shotgun (WGS) entry which is preliminary data.</text>
</comment>
<protein>
    <recommendedName>
        <fullName evidence="4">Secreted protein</fullName>
    </recommendedName>
</protein>
<gene>
    <name evidence="2" type="ORF">MG3_04000</name>
</gene>
<feature type="signal peptide" evidence="1">
    <location>
        <begin position="1"/>
        <end position="17"/>
    </location>
</feature>
<dbReference type="Proteomes" id="UP000030161">
    <property type="component" value="Unassembled WGS sequence"/>
</dbReference>